<dbReference type="SMART" id="SM00220">
    <property type="entry name" value="S_TKc"/>
    <property type="match status" value="1"/>
</dbReference>
<evidence type="ECO:0000256" key="2">
    <source>
        <dbReference type="ARBA" id="ARBA00022527"/>
    </source>
</evidence>
<dbReference type="RefSeq" id="WP_149545564.1">
    <property type="nucleotide sequence ID" value="NZ_VTPS01000012.1"/>
</dbReference>
<comment type="catalytic activity">
    <reaction evidence="7">
        <text>L-threonyl-[protein] + ATP = O-phospho-L-threonyl-[protein] + ADP + H(+)</text>
        <dbReference type="Rhea" id="RHEA:46608"/>
        <dbReference type="Rhea" id="RHEA-COMP:11060"/>
        <dbReference type="Rhea" id="RHEA-COMP:11605"/>
        <dbReference type="ChEBI" id="CHEBI:15378"/>
        <dbReference type="ChEBI" id="CHEBI:30013"/>
        <dbReference type="ChEBI" id="CHEBI:30616"/>
        <dbReference type="ChEBI" id="CHEBI:61977"/>
        <dbReference type="ChEBI" id="CHEBI:456216"/>
        <dbReference type="EC" id="2.7.11.1"/>
    </reaction>
</comment>
<dbReference type="SUPFAM" id="SSF56112">
    <property type="entry name" value="Protein kinase-like (PK-like)"/>
    <property type="match status" value="1"/>
</dbReference>
<dbReference type="GO" id="GO:0005524">
    <property type="term" value="F:ATP binding"/>
    <property type="evidence" value="ECO:0007669"/>
    <property type="project" value="UniProtKB-KW"/>
</dbReference>
<keyword evidence="2" id="KW-0723">Serine/threonine-protein kinase</keyword>
<feature type="transmembrane region" description="Helical" evidence="9">
    <location>
        <begin position="112"/>
        <end position="133"/>
    </location>
</feature>
<keyword evidence="9" id="KW-0472">Membrane</keyword>
<keyword evidence="6" id="KW-0067">ATP-binding</keyword>
<evidence type="ECO:0000256" key="6">
    <source>
        <dbReference type="ARBA" id="ARBA00022840"/>
    </source>
</evidence>
<dbReference type="PANTHER" id="PTHR24363">
    <property type="entry name" value="SERINE/THREONINE PROTEIN KINASE"/>
    <property type="match status" value="1"/>
</dbReference>
<keyword evidence="9" id="KW-1133">Transmembrane helix</keyword>
<keyword evidence="5 11" id="KW-0418">Kinase</keyword>
<evidence type="ECO:0000259" key="10">
    <source>
        <dbReference type="PROSITE" id="PS50011"/>
    </source>
</evidence>
<dbReference type="Pfam" id="PF00069">
    <property type="entry name" value="Pkinase"/>
    <property type="match status" value="1"/>
</dbReference>
<dbReference type="InterPro" id="IPR000719">
    <property type="entry name" value="Prot_kinase_dom"/>
</dbReference>
<reference evidence="11 12" key="1">
    <citation type="submission" date="2019-08" db="EMBL/GenBank/DDBJ databases">
        <title>Calorimonas adulescens gen. nov., sp. nov., an anaerobic thermophilic bacterium from Sakhalin hot spring.</title>
        <authorList>
            <person name="Khomyakova M.A."/>
            <person name="Merkel A.Y."/>
            <person name="Novikov A."/>
            <person name="Bonch-Osmolovskaya E.A."/>
            <person name="Slobodkin A.I."/>
        </authorList>
    </citation>
    <scope>NUCLEOTIDE SEQUENCE [LARGE SCALE GENOMIC DNA]</scope>
    <source>
        <strain evidence="11 12">A05MB</strain>
    </source>
</reference>
<dbReference type="PANTHER" id="PTHR24363:SF0">
    <property type="entry name" value="SERINE_THREONINE KINASE LIKE DOMAIN CONTAINING 1"/>
    <property type="match status" value="1"/>
</dbReference>
<evidence type="ECO:0000256" key="5">
    <source>
        <dbReference type="ARBA" id="ARBA00022777"/>
    </source>
</evidence>
<evidence type="ECO:0000256" key="9">
    <source>
        <dbReference type="SAM" id="Phobius"/>
    </source>
</evidence>
<keyword evidence="4" id="KW-0547">Nucleotide-binding</keyword>
<organism evidence="11 12">
    <name type="scientific">Calorimonas adulescens</name>
    <dbReference type="NCBI Taxonomy" id="2606906"/>
    <lineage>
        <taxon>Bacteria</taxon>
        <taxon>Bacillati</taxon>
        <taxon>Bacillota</taxon>
        <taxon>Clostridia</taxon>
        <taxon>Thermoanaerobacterales</taxon>
        <taxon>Thermoanaerobacteraceae</taxon>
        <taxon>Calorimonas</taxon>
    </lineage>
</organism>
<feature type="transmembrane region" description="Helical" evidence="9">
    <location>
        <begin position="188"/>
        <end position="209"/>
    </location>
</feature>
<comment type="caution">
    <text evidence="11">The sequence shown here is derived from an EMBL/GenBank/DDBJ whole genome shotgun (WGS) entry which is preliminary data.</text>
</comment>
<comment type="catalytic activity">
    <reaction evidence="8">
        <text>L-seryl-[protein] + ATP = O-phospho-L-seryl-[protein] + ADP + H(+)</text>
        <dbReference type="Rhea" id="RHEA:17989"/>
        <dbReference type="Rhea" id="RHEA-COMP:9863"/>
        <dbReference type="Rhea" id="RHEA-COMP:11604"/>
        <dbReference type="ChEBI" id="CHEBI:15378"/>
        <dbReference type="ChEBI" id="CHEBI:29999"/>
        <dbReference type="ChEBI" id="CHEBI:30616"/>
        <dbReference type="ChEBI" id="CHEBI:83421"/>
        <dbReference type="ChEBI" id="CHEBI:456216"/>
        <dbReference type="EC" id="2.7.11.1"/>
    </reaction>
</comment>
<feature type="transmembrane region" description="Helical" evidence="9">
    <location>
        <begin position="267"/>
        <end position="287"/>
    </location>
</feature>
<name>A0A5D8QCR5_9THEO</name>
<dbReference type="InterPro" id="IPR008271">
    <property type="entry name" value="Ser/Thr_kinase_AS"/>
</dbReference>
<dbReference type="AlphaFoldDB" id="A0A5D8QCR5"/>
<dbReference type="PROSITE" id="PS00108">
    <property type="entry name" value="PROTEIN_KINASE_ST"/>
    <property type="match status" value="1"/>
</dbReference>
<evidence type="ECO:0000313" key="12">
    <source>
        <dbReference type="Proteomes" id="UP000322976"/>
    </source>
</evidence>
<proteinExistence type="predicted"/>
<dbReference type="Gene3D" id="1.10.510.10">
    <property type="entry name" value="Transferase(Phosphotransferase) domain 1"/>
    <property type="match status" value="1"/>
</dbReference>
<evidence type="ECO:0000256" key="8">
    <source>
        <dbReference type="ARBA" id="ARBA00048679"/>
    </source>
</evidence>
<feature type="domain" description="Protein kinase" evidence="10">
    <location>
        <begin position="19"/>
        <end position="288"/>
    </location>
</feature>
<dbReference type="PROSITE" id="PS50011">
    <property type="entry name" value="PROTEIN_KINASE_DOM"/>
    <property type="match status" value="1"/>
</dbReference>
<sequence length="288" mass="32818">MEIMRSGQKITGLWSGSTYTIIKPLGRGGIGAAYLVLKDKKKYCLKASSDVISLTREYRFIKNTNKKFLPEAYEIDDFILNNERQHYIILEYIEGQNLAEIIRLRKLDLRTVISIAVLIAEIFTEFFKMGYVYTDLKPENLMLDTKNGILRLIDLGSLSEVGGMVREYTSVYDRAFWDCGVRRADDGYAAFEIMMFIANLLIPVHMYSFNRRGIDLILRKLSGIIPSRLYGIMSDVFKGHAGLAETRERLTMLCGLAEVAQADCLDLYINIILVASLIFLVCVILYVL</sequence>
<evidence type="ECO:0000256" key="3">
    <source>
        <dbReference type="ARBA" id="ARBA00022679"/>
    </source>
</evidence>
<protein>
    <recommendedName>
        <fullName evidence="1">non-specific serine/threonine protein kinase</fullName>
        <ecNumber evidence="1">2.7.11.1</ecNumber>
    </recommendedName>
</protein>
<keyword evidence="3" id="KW-0808">Transferase</keyword>
<dbReference type="EC" id="2.7.11.1" evidence="1"/>
<dbReference type="GO" id="GO:0004674">
    <property type="term" value="F:protein serine/threonine kinase activity"/>
    <property type="evidence" value="ECO:0007669"/>
    <property type="project" value="UniProtKB-KW"/>
</dbReference>
<dbReference type="EMBL" id="VTPS01000012">
    <property type="protein sequence ID" value="TZE81586.1"/>
    <property type="molecule type" value="Genomic_DNA"/>
</dbReference>
<keyword evidence="9" id="KW-0812">Transmembrane</keyword>
<dbReference type="InterPro" id="IPR011009">
    <property type="entry name" value="Kinase-like_dom_sf"/>
</dbReference>
<evidence type="ECO:0000313" key="11">
    <source>
        <dbReference type="EMBL" id="TZE81586.1"/>
    </source>
</evidence>
<evidence type="ECO:0000256" key="4">
    <source>
        <dbReference type="ARBA" id="ARBA00022741"/>
    </source>
</evidence>
<dbReference type="Proteomes" id="UP000322976">
    <property type="component" value="Unassembled WGS sequence"/>
</dbReference>
<keyword evidence="12" id="KW-1185">Reference proteome</keyword>
<accession>A0A5D8QCR5</accession>
<evidence type="ECO:0000256" key="7">
    <source>
        <dbReference type="ARBA" id="ARBA00047899"/>
    </source>
</evidence>
<gene>
    <name evidence="11" type="ORF">FWJ32_08695</name>
</gene>
<evidence type="ECO:0000256" key="1">
    <source>
        <dbReference type="ARBA" id="ARBA00012513"/>
    </source>
</evidence>